<evidence type="ECO:0000313" key="20">
    <source>
        <dbReference type="Proteomes" id="UP000673975"/>
    </source>
</evidence>
<dbReference type="PIRSF" id="PIRSF006468">
    <property type="entry name" value="BCAT1"/>
    <property type="match status" value="1"/>
</dbReference>
<organism evidence="19 20">
    <name type="scientific">Natronogracilivirga saccharolytica</name>
    <dbReference type="NCBI Taxonomy" id="2812953"/>
    <lineage>
        <taxon>Bacteria</taxon>
        <taxon>Pseudomonadati</taxon>
        <taxon>Balneolota</taxon>
        <taxon>Balneolia</taxon>
        <taxon>Balneolales</taxon>
        <taxon>Cyclonatronaceae</taxon>
        <taxon>Natronogracilivirga</taxon>
    </lineage>
</organism>
<comment type="function">
    <text evidence="2">Acts on leucine, isoleucine and valine.</text>
</comment>
<evidence type="ECO:0000256" key="18">
    <source>
        <dbReference type="RuleBase" id="RU004517"/>
    </source>
</evidence>
<evidence type="ECO:0000256" key="7">
    <source>
        <dbReference type="ARBA" id="ARBA00022576"/>
    </source>
</evidence>
<dbReference type="InterPro" id="IPR005786">
    <property type="entry name" value="B_amino_transII"/>
</dbReference>
<dbReference type="GO" id="GO:0004084">
    <property type="term" value="F:branched-chain-amino-acid transaminase activity"/>
    <property type="evidence" value="ECO:0007669"/>
    <property type="project" value="UniProtKB-EC"/>
</dbReference>
<dbReference type="PANTHER" id="PTHR11825:SF44">
    <property type="entry name" value="BRANCHED-CHAIN-AMINO-ACID AMINOTRANSFERASE"/>
    <property type="match status" value="1"/>
</dbReference>
<dbReference type="SUPFAM" id="SSF56752">
    <property type="entry name" value="D-aminoacid aminotransferase-like PLP-dependent enzymes"/>
    <property type="match status" value="1"/>
</dbReference>
<comment type="cofactor">
    <cofactor evidence="1 17">
        <name>pyridoxal 5'-phosphate</name>
        <dbReference type="ChEBI" id="CHEBI:597326"/>
    </cofactor>
</comment>
<evidence type="ECO:0000256" key="1">
    <source>
        <dbReference type="ARBA" id="ARBA00001933"/>
    </source>
</evidence>
<dbReference type="UniPathway" id="UPA00049">
    <property type="reaction ID" value="UER00062"/>
</dbReference>
<dbReference type="GO" id="GO:0009098">
    <property type="term" value="P:L-leucine biosynthetic process"/>
    <property type="evidence" value="ECO:0007669"/>
    <property type="project" value="UniProtKB-UniPathway"/>
</dbReference>
<dbReference type="InterPro" id="IPR036038">
    <property type="entry name" value="Aminotransferase-like"/>
</dbReference>
<evidence type="ECO:0000256" key="17">
    <source>
        <dbReference type="RuleBase" id="RU004516"/>
    </source>
</evidence>
<sequence length="356" mass="40444">MSTNEIQVKRISNSRLSEIDFDNLTFGEQFSDHQFELRYSDGKWQNPEIIPYGQIPLYPAVATLHYGQAVFEGMKAFCYRDDEVNIFRIDDHYDRFRRSCERVCIPEVPKEYFVGGMKELVRTDKEWVPKAKFKSLYIRPIVFAADQTLGLRASKTYRFYIICSPVGNYYSEGINPIRLTTMPQYVRAVQGGVGDVKVPGNYAASLKPTTEAQQKGFTQVLWLDAKEHRYVEEVGSMNIFFQIGNTLVTPPINGSILPGITRMSVLELAKSHGMKVEERPVSIDELISLHQQGELREIFGAGTAAVISPVGMIQHNEHQITVSSNEMGPVARWFYDRITGIQHGDIADEKAWCTIV</sequence>
<dbReference type="Gene3D" id="3.20.10.10">
    <property type="entry name" value="D-amino Acid Aminotransferase, subunit A, domain 2"/>
    <property type="match status" value="1"/>
</dbReference>
<evidence type="ECO:0000256" key="14">
    <source>
        <dbReference type="ARBA" id="ARBA00049229"/>
    </source>
</evidence>
<evidence type="ECO:0000256" key="11">
    <source>
        <dbReference type="ARBA" id="ARBA00023304"/>
    </source>
</evidence>
<evidence type="ECO:0000256" key="6">
    <source>
        <dbReference type="ARBA" id="ARBA00009320"/>
    </source>
</evidence>
<evidence type="ECO:0000256" key="8">
    <source>
        <dbReference type="ARBA" id="ARBA00022605"/>
    </source>
</evidence>
<evidence type="ECO:0000256" key="16">
    <source>
        <dbReference type="RuleBase" id="RU004106"/>
    </source>
</evidence>
<dbReference type="UniPathway" id="UPA00048">
    <property type="reaction ID" value="UER00073"/>
</dbReference>
<evidence type="ECO:0000256" key="5">
    <source>
        <dbReference type="ARBA" id="ARBA00005072"/>
    </source>
</evidence>
<comment type="pathway">
    <text evidence="5">Amino-acid biosynthesis; L-leucine biosynthesis; L-leucine from 3-methyl-2-oxobutanoate: step 4/4.</text>
</comment>
<dbReference type="InterPro" id="IPR018300">
    <property type="entry name" value="Aminotrans_IV_CS"/>
</dbReference>
<dbReference type="InterPro" id="IPR001544">
    <property type="entry name" value="Aminotrans_IV"/>
</dbReference>
<dbReference type="GO" id="GO:0009097">
    <property type="term" value="P:isoleucine biosynthetic process"/>
    <property type="evidence" value="ECO:0007669"/>
    <property type="project" value="UniProtKB-UniPathway"/>
</dbReference>
<keyword evidence="11 18" id="KW-0100">Branched-chain amino acid biosynthesis</keyword>
<gene>
    <name evidence="19" type="ORF">NATSA_07355</name>
</gene>
<dbReference type="NCBIfam" id="NF009897">
    <property type="entry name" value="PRK13357.1"/>
    <property type="match status" value="1"/>
</dbReference>
<reference evidence="19" key="1">
    <citation type="submission" date="2021-02" db="EMBL/GenBank/DDBJ databases">
        <title>Natronogracilivirga saccharolytica gen. nov. sp. nov. a new anaerobic, haloalkiliphilic carbohydrate-fermenting bacterium from soda lake and proposing of Cyclonatronumiaceae fam. nov. in the phylum Balneolaeota.</title>
        <authorList>
            <person name="Zhilina T.N."/>
            <person name="Sorokin D.Y."/>
            <person name="Zavarzina D.G."/>
            <person name="Toshchakov S.V."/>
            <person name="Kublanov I.V."/>
        </authorList>
    </citation>
    <scope>NUCLEOTIDE SEQUENCE</scope>
    <source>
        <strain evidence="19">Z-1702</strain>
    </source>
</reference>
<keyword evidence="10 17" id="KW-0663">Pyridoxal phosphate</keyword>
<dbReference type="EMBL" id="JAFIDN010000004">
    <property type="protein sequence ID" value="MBP3192475.1"/>
    <property type="molecule type" value="Genomic_DNA"/>
</dbReference>
<dbReference type="PANTHER" id="PTHR11825">
    <property type="entry name" value="SUBGROUP IIII AMINOTRANSFERASE"/>
    <property type="match status" value="1"/>
</dbReference>
<evidence type="ECO:0000256" key="12">
    <source>
        <dbReference type="ARBA" id="ARBA00048212"/>
    </source>
</evidence>
<comment type="catalytic activity">
    <reaction evidence="14 18">
        <text>L-leucine + 2-oxoglutarate = 4-methyl-2-oxopentanoate + L-glutamate</text>
        <dbReference type="Rhea" id="RHEA:18321"/>
        <dbReference type="ChEBI" id="CHEBI:16810"/>
        <dbReference type="ChEBI" id="CHEBI:17865"/>
        <dbReference type="ChEBI" id="CHEBI:29985"/>
        <dbReference type="ChEBI" id="CHEBI:57427"/>
        <dbReference type="EC" id="2.6.1.42"/>
    </reaction>
</comment>
<evidence type="ECO:0000256" key="10">
    <source>
        <dbReference type="ARBA" id="ARBA00022898"/>
    </source>
</evidence>
<evidence type="ECO:0000256" key="4">
    <source>
        <dbReference type="ARBA" id="ARBA00004931"/>
    </source>
</evidence>
<evidence type="ECO:0000256" key="3">
    <source>
        <dbReference type="ARBA" id="ARBA00004824"/>
    </source>
</evidence>
<dbReference type="InterPro" id="IPR043131">
    <property type="entry name" value="BCAT-like_N"/>
</dbReference>
<comment type="caution">
    <text evidence="19">The sequence shown here is derived from an EMBL/GenBank/DDBJ whole genome shotgun (WGS) entry which is preliminary data.</text>
</comment>
<comment type="pathway">
    <text evidence="4">Amino-acid biosynthesis; L-valine biosynthesis; L-valine from pyruvate: step 4/4.</text>
</comment>
<proteinExistence type="inferred from homology"/>
<dbReference type="Pfam" id="PF01063">
    <property type="entry name" value="Aminotran_4"/>
    <property type="match status" value="1"/>
</dbReference>
<dbReference type="UniPathway" id="UPA00047">
    <property type="reaction ID" value="UER00058"/>
</dbReference>
<evidence type="ECO:0000256" key="2">
    <source>
        <dbReference type="ARBA" id="ARBA00003109"/>
    </source>
</evidence>
<comment type="catalytic activity">
    <reaction evidence="12 18">
        <text>L-valine + 2-oxoglutarate = 3-methyl-2-oxobutanoate + L-glutamate</text>
        <dbReference type="Rhea" id="RHEA:24813"/>
        <dbReference type="ChEBI" id="CHEBI:11851"/>
        <dbReference type="ChEBI" id="CHEBI:16810"/>
        <dbReference type="ChEBI" id="CHEBI:29985"/>
        <dbReference type="ChEBI" id="CHEBI:57762"/>
        <dbReference type="EC" id="2.6.1.42"/>
    </reaction>
</comment>
<accession>A0A8J7RIN3</accession>
<feature type="modified residue" description="N6-(pyridoxal phosphate)lysine" evidence="15">
    <location>
        <position position="197"/>
    </location>
</feature>
<keyword evidence="7 18" id="KW-0032">Aminotransferase</keyword>
<keyword evidence="9 18" id="KW-0808">Transferase</keyword>
<dbReference type="NCBIfam" id="TIGR01123">
    <property type="entry name" value="ilvE_II"/>
    <property type="match status" value="1"/>
</dbReference>
<protein>
    <recommendedName>
        <fullName evidence="18">Branched-chain-amino-acid aminotransferase</fullName>
        <ecNumber evidence="18">2.6.1.42</ecNumber>
    </recommendedName>
</protein>
<comment type="pathway">
    <text evidence="3">Amino-acid biosynthesis; L-isoleucine biosynthesis; L-isoleucine from 2-oxobutanoate: step 4/4.</text>
</comment>
<evidence type="ECO:0000256" key="15">
    <source>
        <dbReference type="PIRSR" id="PIRSR006468-1"/>
    </source>
</evidence>
<keyword evidence="20" id="KW-1185">Reference proteome</keyword>
<comment type="similarity">
    <text evidence="6 16">Belongs to the class-IV pyridoxal-phosphate-dependent aminotransferase family.</text>
</comment>
<keyword evidence="8 18" id="KW-0028">Amino-acid biosynthesis</keyword>
<evidence type="ECO:0000256" key="9">
    <source>
        <dbReference type="ARBA" id="ARBA00022679"/>
    </source>
</evidence>
<name>A0A8J7RIN3_9BACT</name>
<comment type="catalytic activity">
    <reaction evidence="13 18">
        <text>L-isoleucine + 2-oxoglutarate = (S)-3-methyl-2-oxopentanoate + L-glutamate</text>
        <dbReference type="Rhea" id="RHEA:24801"/>
        <dbReference type="ChEBI" id="CHEBI:16810"/>
        <dbReference type="ChEBI" id="CHEBI:29985"/>
        <dbReference type="ChEBI" id="CHEBI:35146"/>
        <dbReference type="ChEBI" id="CHEBI:58045"/>
        <dbReference type="EC" id="2.6.1.42"/>
    </reaction>
</comment>
<dbReference type="AlphaFoldDB" id="A0A8J7RIN3"/>
<dbReference type="Gene3D" id="3.30.470.10">
    <property type="match status" value="1"/>
</dbReference>
<dbReference type="EC" id="2.6.1.42" evidence="18"/>
<dbReference type="Proteomes" id="UP000673975">
    <property type="component" value="Unassembled WGS sequence"/>
</dbReference>
<dbReference type="CDD" id="cd01557">
    <property type="entry name" value="BCAT_beta_family"/>
    <property type="match status" value="1"/>
</dbReference>
<dbReference type="InterPro" id="IPR033939">
    <property type="entry name" value="BCAT_family"/>
</dbReference>
<evidence type="ECO:0000256" key="13">
    <source>
        <dbReference type="ARBA" id="ARBA00048798"/>
    </source>
</evidence>
<dbReference type="GO" id="GO:0009099">
    <property type="term" value="P:L-valine biosynthetic process"/>
    <property type="evidence" value="ECO:0007669"/>
    <property type="project" value="UniProtKB-UniPathway"/>
</dbReference>
<dbReference type="RefSeq" id="WP_210511373.1">
    <property type="nucleotide sequence ID" value="NZ_JAFIDN010000004.1"/>
</dbReference>
<evidence type="ECO:0000313" key="19">
    <source>
        <dbReference type="EMBL" id="MBP3192475.1"/>
    </source>
</evidence>
<dbReference type="PROSITE" id="PS00770">
    <property type="entry name" value="AA_TRANSFER_CLASS_4"/>
    <property type="match status" value="1"/>
</dbReference>
<dbReference type="InterPro" id="IPR043132">
    <property type="entry name" value="BCAT-like_C"/>
</dbReference>